<evidence type="ECO:0000313" key="2">
    <source>
        <dbReference type="Proteomes" id="UP001595878"/>
    </source>
</evidence>
<reference evidence="2" key="1">
    <citation type="journal article" date="2019" name="Int. J. Syst. Evol. Microbiol.">
        <title>The Global Catalogue of Microorganisms (GCM) 10K type strain sequencing project: providing services to taxonomists for standard genome sequencing and annotation.</title>
        <authorList>
            <consortium name="The Broad Institute Genomics Platform"/>
            <consortium name="The Broad Institute Genome Sequencing Center for Infectious Disease"/>
            <person name="Wu L."/>
            <person name="Ma J."/>
        </authorList>
    </citation>
    <scope>NUCLEOTIDE SEQUENCE [LARGE SCALE GENOMIC DNA]</scope>
    <source>
        <strain evidence="2">CGMCC 4.7427</strain>
    </source>
</reference>
<evidence type="ECO:0000313" key="1">
    <source>
        <dbReference type="EMBL" id="MFC4689956.1"/>
    </source>
</evidence>
<dbReference type="Proteomes" id="UP001595878">
    <property type="component" value="Unassembled WGS sequence"/>
</dbReference>
<sequence length="121" mass="13569">MKTLATISIVLLLISCTETETLSPAETAKVVAESFYHGDMHTLKKYTTAEGYTNLASIQELLQEDKNSPSDFKVIDEAVVGEIVWIKYTTTYDAKPSIFKLIKENNVWKVTHNGPRDKGPF</sequence>
<dbReference type="PROSITE" id="PS51257">
    <property type="entry name" value="PROKAR_LIPOPROTEIN"/>
    <property type="match status" value="1"/>
</dbReference>
<organism evidence="1 2">
    <name type="scientific">Dokdonia genika</name>
    <dbReference type="NCBI Taxonomy" id="308113"/>
    <lineage>
        <taxon>Bacteria</taxon>
        <taxon>Pseudomonadati</taxon>
        <taxon>Bacteroidota</taxon>
        <taxon>Flavobacteriia</taxon>
        <taxon>Flavobacteriales</taxon>
        <taxon>Flavobacteriaceae</taxon>
        <taxon>Dokdonia</taxon>
    </lineage>
</organism>
<name>A0ABV9L8G6_9FLAO</name>
<accession>A0ABV9L8G6</accession>
<comment type="caution">
    <text evidence="1">The sequence shown here is derived from an EMBL/GenBank/DDBJ whole genome shotgun (WGS) entry which is preliminary data.</text>
</comment>
<gene>
    <name evidence="1" type="ORF">ACFO5T_05900</name>
</gene>
<keyword evidence="2" id="KW-1185">Reference proteome</keyword>
<evidence type="ECO:0008006" key="3">
    <source>
        <dbReference type="Google" id="ProtNLM"/>
    </source>
</evidence>
<proteinExistence type="predicted"/>
<dbReference type="RefSeq" id="WP_380032797.1">
    <property type="nucleotide sequence ID" value="NZ_JBHSHB010000008.1"/>
</dbReference>
<protein>
    <recommendedName>
        <fullName evidence="3">DUF4878 domain-containing protein</fullName>
    </recommendedName>
</protein>
<dbReference type="EMBL" id="JBHSHB010000008">
    <property type="protein sequence ID" value="MFC4689956.1"/>
    <property type="molecule type" value="Genomic_DNA"/>
</dbReference>